<evidence type="ECO:0000259" key="1">
    <source>
        <dbReference type="Pfam" id="PF03109"/>
    </source>
</evidence>
<proteinExistence type="predicted"/>
<dbReference type="InterPro" id="IPR051130">
    <property type="entry name" value="Mito_struct-func_regulator"/>
</dbReference>
<gene>
    <name evidence="2" type="ORF">RJ641_018713</name>
</gene>
<dbReference type="GO" id="GO:0016301">
    <property type="term" value="F:kinase activity"/>
    <property type="evidence" value="ECO:0007669"/>
    <property type="project" value="UniProtKB-KW"/>
</dbReference>
<name>A0AAN8UUT1_9MAGN</name>
<dbReference type="AlphaFoldDB" id="A0AAN8UUT1"/>
<organism evidence="2 3">
    <name type="scientific">Dillenia turbinata</name>
    <dbReference type="NCBI Taxonomy" id="194707"/>
    <lineage>
        <taxon>Eukaryota</taxon>
        <taxon>Viridiplantae</taxon>
        <taxon>Streptophyta</taxon>
        <taxon>Embryophyta</taxon>
        <taxon>Tracheophyta</taxon>
        <taxon>Spermatophyta</taxon>
        <taxon>Magnoliopsida</taxon>
        <taxon>eudicotyledons</taxon>
        <taxon>Gunneridae</taxon>
        <taxon>Pentapetalae</taxon>
        <taxon>Dilleniales</taxon>
        <taxon>Dilleniaceae</taxon>
        <taxon>Dillenia</taxon>
    </lineage>
</organism>
<dbReference type="PANTHER" id="PTHR43173">
    <property type="entry name" value="ABC1 FAMILY PROTEIN"/>
    <property type="match status" value="1"/>
</dbReference>
<evidence type="ECO:0000313" key="3">
    <source>
        <dbReference type="Proteomes" id="UP001370490"/>
    </source>
</evidence>
<dbReference type="InterPro" id="IPR004147">
    <property type="entry name" value="ABC1_dom"/>
</dbReference>
<protein>
    <submittedName>
        <fullName evidence="2">ABC1 atypical kinase-like domain</fullName>
    </submittedName>
</protein>
<reference evidence="2 3" key="1">
    <citation type="submission" date="2023-12" db="EMBL/GenBank/DDBJ databases">
        <title>A high-quality genome assembly for Dillenia turbinata (Dilleniales).</title>
        <authorList>
            <person name="Chanderbali A."/>
        </authorList>
    </citation>
    <scope>NUCLEOTIDE SEQUENCE [LARGE SCALE GENOMIC DNA]</scope>
    <source>
        <strain evidence="2">LSX21</strain>
        <tissue evidence="2">Leaf</tissue>
    </source>
</reference>
<comment type="caution">
    <text evidence="2">The sequence shown here is derived from an EMBL/GenBank/DDBJ whole genome shotgun (WGS) entry which is preliminary data.</text>
</comment>
<dbReference type="PANTHER" id="PTHR43173:SF28">
    <property type="entry name" value="AARF DOMAIN CONTAINING KINASE 5"/>
    <property type="match status" value="1"/>
</dbReference>
<keyword evidence="2" id="KW-0808">Transferase</keyword>
<dbReference type="Pfam" id="PF03109">
    <property type="entry name" value="ABC1"/>
    <property type="match status" value="1"/>
</dbReference>
<sequence>MLSHSLSDGKVMCSDETRSYEIIEGFPKKSDEYWHKLSEVHLRSAKRILGLCEYNKGFYVKAAQFVAALWQVPKDYTSVLSSLQDQAVPCDFKAIKQVLVSNLEQDLSDIFLSLDENPFAATFIAQVHHALLKDHQEVAVKVRVAGIRIC</sequence>
<evidence type="ECO:0000313" key="2">
    <source>
        <dbReference type="EMBL" id="KAK6915852.1"/>
    </source>
</evidence>
<dbReference type="Proteomes" id="UP001370490">
    <property type="component" value="Unassembled WGS sequence"/>
</dbReference>
<dbReference type="EMBL" id="JBAMMX010000024">
    <property type="protein sequence ID" value="KAK6915852.1"/>
    <property type="molecule type" value="Genomic_DNA"/>
</dbReference>
<accession>A0AAN8UUT1</accession>
<keyword evidence="3" id="KW-1185">Reference proteome</keyword>
<keyword evidence="2" id="KW-0418">Kinase</keyword>
<feature type="domain" description="ABC1 atypical kinase-like" evidence="1">
    <location>
        <begin position="83"/>
        <end position="147"/>
    </location>
</feature>